<name>A0A1R4IC87_9ACTN</name>
<proteinExistence type="inferred from homology"/>
<feature type="domain" description="Thymidylate kinase-like" evidence="13">
    <location>
        <begin position="8"/>
        <end position="191"/>
    </location>
</feature>
<dbReference type="GO" id="GO:0004798">
    <property type="term" value="F:dTMP kinase activity"/>
    <property type="evidence" value="ECO:0007669"/>
    <property type="project" value="UniProtKB-UniRule"/>
</dbReference>
<dbReference type="Gene3D" id="3.40.50.300">
    <property type="entry name" value="P-loop containing nucleotide triphosphate hydrolases"/>
    <property type="match status" value="1"/>
</dbReference>
<dbReference type="InterPro" id="IPR018094">
    <property type="entry name" value="Thymidylate_kinase"/>
</dbReference>
<protein>
    <recommendedName>
        <fullName evidence="3 11">Thymidylate kinase</fullName>
        <ecNumber evidence="2 11">2.7.4.9</ecNumber>
    </recommendedName>
    <alternativeName>
        <fullName evidence="11">dTMP kinase</fullName>
    </alternativeName>
</protein>
<dbReference type="SUPFAM" id="SSF52540">
    <property type="entry name" value="P-loop containing nucleoside triphosphate hydrolases"/>
    <property type="match status" value="1"/>
</dbReference>
<dbReference type="HAMAP" id="MF_00165">
    <property type="entry name" value="Thymidylate_kinase"/>
    <property type="match status" value="1"/>
</dbReference>
<sequence length="242" mass="26615">MSGLFIVFEGGDSAGKSTQVRQLAGWLKRQQVPFLVTHEPGDSWLGGEIRRLVLNPDSGDISSRAECLLYIADKAQHVVEVVKPALERGEVVVCDRYVDSTIAYQAAGRSLPADDVETIARWATQSLRPDLTVLLDVDPSQAVNRIADKDRIESAGEDFHRRARQGFLELAERDPDHYLVIPARDTVDSIARRVRHRVQELMTARAMDPSAEPDSSSAEPVEAPSTSSGNEEKSEASGRLDP</sequence>
<dbReference type="InterPro" id="IPR027417">
    <property type="entry name" value="P-loop_NTPase"/>
</dbReference>
<comment type="catalytic activity">
    <reaction evidence="9 11">
        <text>dTMP + ATP = dTDP + ADP</text>
        <dbReference type="Rhea" id="RHEA:13517"/>
        <dbReference type="ChEBI" id="CHEBI:30616"/>
        <dbReference type="ChEBI" id="CHEBI:58369"/>
        <dbReference type="ChEBI" id="CHEBI:63528"/>
        <dbReference type="ChEBI" id="CHEBI:456216"/>
        <dbReference type="EC" id="2.7.4.9"/>
    </reaction>
</comment>
<organism evidence="14 15">
    <name type="scientific">Luteococcus japonicus LSP_Lj1</name>
    <dbReference type="NCBI Taxonomy" id="1255658"/>
    <lineage>
        <taxon>Bacteria</taxon>
        <taxon>Bacillati</taxon>
        <taxon>Actinomycetota</taxon>
        <taxon>Actinomycetes</taxon>
        <taxon>Propionibacteriales</taxon>
        <taxon>Propionibacteriaceae</taxon>
        <taxon>Luteococcus</taxon>
    </lineage>
</organism>
<gene>
    <name evidence="11" type="primary">tmk</name>
    <name evidence="14" type="ORF">FM114_00870</name>
</gene>
<evidence type="ECO:0000256" key="5">
    <source>
        <dbReference type="ARBA" id="ARBA00022727"/>
    </source>
</evidence>
<dbReference type="InterPro" id="IPR039430">
    <property type="entry name" value="Thymidylate_kin-like_dom"/>
</dbReference>
<feature type="region of interest" description="Disordered" evidence="12">
    <location>
        <begin position="201"/>
        <end position="242"/>
    </location>
</feature>
<evidence type="ECO:0000256" key="3">
    <source>
        <dbReference type="ARBA" id="ARBA00017144"/>
    </source>
</evidence>
<dbReference type="CDD" id="cd01672">
    <property type="entry name" value="TMPK"/>
    <property type="match status" value="1"/>
</dbReference>
<evidence type="ECO:0000256" key="1">
    <source>
        <dbReference type="ARBA" id="ARBA00009776"/>
    </source>
</evidence>
<keyword evidence="8 11" id="KW-0067">ATP-binding</keyword>
<keyword evidence="4 11" id="KW-0808">Transferase</keyword>
<dbReference type="GO" id="GO:0005524">
    <property type="term" value="F:ATP binding"/>
    <property type="evidence" value="ECO:0007669"/>
    <property type="project" value="UniProtKB-UniRule"/>
</dbReference>
<dbReference type="Pfam" id="PF02223">
    <property type="entry name" value="Thymidylate_kin"/>
    <property type="match status" value="1"/>
</dbReference>
<dbReference type="NCBIfam" id="TIGR00041">
    <property type="entry name" value="DTMP_kinase"/>
    <property type="match status" value="1"/>
</dbReference>
<comment type="similarity">
    <text evidence="1 11">Belongs to the thymidylate kinase family.</text>
</comment>
<keyword evidence="7 11" id="KW-0418">Kinase</keyword>
<keyword evidence="6 11" id="KW-0547">Nucleotide-binding</keyword>
<feature type="compositionally biased region" description="Basic and acidic residues" evidence="12">
    <location>
        <begin position="230"/>
        <end position="242"/>
    </location>
</feature>
<evidence type="ECO:0000313" key="14">
    <source>
        <dbReference type="EMBL" id="SJN17204.1"/>
    </source>
</evidence>
<evidence type="ECO:0000256" key="8">
    <source>
        <dbReference type="ARBA" id="ARBA00022840"/>
    </source>
</evidence>
<dbReference type="AlphaFoldDB" id="A0A1R4IC87"/>
<dbReference type="PANTHER" id="PTHR10344:SF4">
    <property type="entry name" value="UMP-CMP KINASE 2, MITOCHONDRIAL"/>
    <property type="match status" value="1"/>
</dbReference>
<dbReference type="EMBL" id="FUKQ01000006">
    <property type="protein sequence ID" value="SJN17204.1"/>
    <property type="molecule type" value="Genomic_DNA"/>
</dbReference>
<comment type="function">
    <text evidence="10 11">Phosphorylation of dTMP to form dTDP in both de novo and salvage pathways of dTTP synthesis.</text>
</comment>
<evidence type="ECO:0000256" key="9">
    <source>
        <dbReference type="ARBA" id="ARBA00048743"/>
    </source>
</evidence>
<accession>A0A1R4IC87</accession>
<dbReference type="InterPro" id="IPR018095">
    <property type="entry name" value="Thymidylate_kin_CS"/>
</dbReference>
<evidence type="ECO:0000259" key="13">
    <source>
        <dbReference type="Pfam" id="PF02223"/>
    </source>
</evidence>
<dbReference type="EC" id="2.7.4.9" evidence="2 11"/>
<dbReference type="FunFam" id="3.40.50.300:FF:000225">
    <property type="entry name" value="Thymidylate kinase"/>
    <property type="match status" value="1"/>
</dbReference>
<feature type="compositionally biased region" description="Low complexity" evidence="12">
    <location>
        <begin position="209"/>
        <end position="228"/>
    </location>
</feature>
<dbReference type="PANTHER" id="PTHR10344">
    <property type="entry name" value="THYMIDYLATE KINASE"/>
    <property type="match status" value="1"/>
</dbReference>
<evidence type="ECO:0000313" key="15">
    <source>
        <dbReference type="Proteomes" id="UP000188342"/>
    </source>
</evidence>
<dbReference type="GO" id="GO:0006235">
    <property type="term" value="P:dTTP biosynthetic process"/>
    <property type="evidence" value="ECO:0007669"/>
    <property type="project" value="UniProtKB-UniRule"/>
</dbReference>
<dbReference type="GO" id="GO:0005829">
    <property type="term" value="C:cytosol"/>
    <property type="evidence" value="ECO:0007669"/>
    <property type="project" value="TreeGrafter"/>
</dbReference>
<dbReference type="GO" id="GO:0006233">
    <property type="term" value="P:dTDP biosynthetic process"/>
    <property type="evidence" value="ECO:0007669"/>
    <property type="project" value="InterPro"/>
</dbReference>
<evidence type="ECO:0000256" key="11">
    <source>
        <dbReference type="HAMAP-Rule" id="MF_00165"/>
    </source>
</evidence>
<evidence type="ECO:0000256" key="6">
    <source>
        <dbReference type="ARBA" id="ARBA00022741"/>
    </source>
</evidence>
<keyword evidence="5 11" id="KW-0545">Nucleotide biosynthesis</keyword>
<reference evidence="14 15" key="1">
    <citation type="submission" date="2017-02" db="EMBL/GenBank/DDBJ databases">
        <authorList>
            <person name="Peterson S.W."/>
        </authorList>
    </citation>
    <scope>NUCLEOTIDE SEQUENCE [LARGE SCALE GENOMIC DNA]</scope>
    <source>
        <strain evidence="14 15">LSP_Lj1</strain>
    </source>
</reference>
<comment type="caution">
    <text evidence="11">Lacks conserved residue(s) required for the propagation of feature annotation.</text>
</comment>
<evidence type="ECO:0000256" key="12">
    <source>
        <dbReference type="SAM" id="MobiDB-lite"/>
    </source>
</evidence>
<dbReference type="GO" id="GO:0006227">
    <property type="term" value="P:dUDP biosynthetic process"/>
    <property type="evidence" value="ECO:0007669"/>
    <property type="project" value="TreeGrafter"/>
</dbReference>
<dbReference type="STRING" id="1255658.FM114_00870"/>
<evidence type="ECO:0000256" key="7">
    <source>
        <dbReference type="ARBA" id="ARBA00022777"/>
    </source>
</evidence>
<evidence type="ECO:0000256" key="2">
    <source>
        <dbReference type="ARBA" id="ARBA00012980"/>
    </source>
</evidence>
<dbReference type="Proteomes" id="UP000188342">
    <property type="component" value="Unassembled WGS sequence"/>
</dbReference>
<evidence type="ECO:0000256" key="10">
    <source>
        <dbReference type="ARBA" id="ARBA00057735"/>
    </source>
</evidence>
<dbReference type="OrthoDB" id="9774907at2"/>
<evidence type="ECO:0000256" key="4">
    <source>
        <dbReference type="ARBA" id="ARBA00022679"/>
    </source>
</evidence>
<dbReference type="PROSITE" id="PS01331">
    <property type="entry name" value="THYMIDYLATE_KINASE"/>
    <property type="match status" value="1"/>
</dbReference>
<keyword evidence="15" id="KW-1185">Reference proteome</keyword>